<feature type="domain" description="UDP-N-acetylglucosamine 2-epimerase" evidence="2">
    <location>
        <begin position="28"/>
        <end position="360"/>
    </location>
</feature>
<dbReference type="AlphaFoldDB" id="A0A1R4HCR5"/>
<organism evidence="3 4">
    <name type="scientific">Crenothrix polyspora</name>
    <dbReference type="NCBI Taxonomy" id="360316"/>
    <lineage>
        <taxon>Bacteria</taxon>
        <taxon>Pseudomonadati</taxon>
        <taxon>Pseudomonadota</taxon>
        <taxon>Gammaproteobacteria</taxon>
        <taxon>Methylococcales</taxon>
        <taxon>Crenotrichaceae</taxon>
        <taxon>Crenothrix</taxon>
    </lineage>
</organism>
<comment type="similarity">
    <text evidence="1">Belongs to the UDP-N-acetylglucosamine 2-epimerase family.</text>
</comment>
<name>A0A1R4HCR5_9GAMM</name>
<keyword evidence="4" id="KW-1185">Reference proteome</keyword>
<dbReference type="RefSeq" id="WP_087144113.1">
    <property type="nucleotide sequence ID" value="NZ_FUKI01000126.1"/>
</dbReference>
<proteinExistence type="inferred from homology"/>
<dbReference type="Proteomes" id="UP000195667">
    <property type="component" value="Unassembled WGS sequence"/>
</dbReference>
<keyword evidence="1" id="KW-0413">Isomerase</keyword>
<dbReference type="PANTHER" id="PTHR43174">
    <property type="entry name" value="UDP-N-ACETYLGLUCOSAMINE 2-EPIMERASE"/>
    <property type="match status" value="1"/>
</dbReference>
<dbReference type="GO" id="GO:0016853">
    <property type="term" value="F:isomerase activity"/>
    <property type="evidence" value="ECO:0007669"/>
    <property type="project" value="UniProtKB-KW"/>
</dbReference>
<dbReference type="Gene3D" id="3.40.50.2000">
    <property type="entry name" value="Glycogen Phosphorylase B"/>
    <property type="match status" value="2"/>
</dbReference>
<dbReference type="NCBIfam" id="TIGR00236">
    <property type="entry name" value="wecB"/>
    <property type="match status" value="1"/>
</dbReference>
<dbReference type="EMBL" id="FUKI01000126">
    <property type="protein sequence ID" value="SJM94028.1"/>
    <property type="molecule type" value="Genomic_DNA"/>
</dbReference>
<dbReference type="Pfam" id="PF02350">
    <property type="entry name" value="Epimerase_2"/>
    <property type="match status" value="1"/>
</dbReference>
<accession>A0A1R4HCR5</accession>
<evidence type="ECO:0000256" key="1">
    <source>
        <dbReference type="RuleBase" id="RU003513"/>
    </source>
</evidence>
<dbReference type="CDD" id="cd03786">
    <property type="entry name" value="GTB_UDP-GlcNAc_2-Epimerase"/>
    <property type="match status" value="1"/>
</dbReference>
<dbReference type="PANTHER" id="PTHR43174:SF1">
    <property type="entry name" value="UDP-N-ACETYLGLUCOSAMINE 2-EPIMERASE"/>
    <property type="match status" value="1"/>
</dbReference>
<evidence type="ECO:0000259" key="2">
    <source>
        <dbReference type="Pfam" id="PF02350"/>
    </source>
</evidence>
<dbReference type="InterPro" id="IPR029767">
    <property type="entry name" value="WecB-like"/>
</dbReference>
<dbReference type="InterPro" id="IPR003331">
    <property type="entry name" value="UDP_GlcNAc_Epimerase_2_dom"/>
</dbReference>
<evidence type="ECO:0000313" key="3">
    <source>
        <dbReference type="EMBL" id="SJM94028.1"/>
    </source>
</evidence>
<dbReference type="OrthoDB" id="9803238at2"/>
<reference evidence="4" key="1">
    <citation type="submission" date="2017-02" db="EMBL/GenBank/DDBJ databases">
        <authorList>
            <person name="Daims H."/>
        </authorList>
    </citation>
    <scope>NUCLEOTIDE SEQUENCE [LARGE SCALE GENOMIC DNA]</scope>
</reference>
<gene>
    <name evidence="3" type="ORF">CRENPOLYSF1_50081</name>
</gene>
<dbReference type="SUPFAM" id="SSF53756">
    <property type="entry name" value="UDP-Glycosyltransferase/glycogen phosphorylase"/>
    <property type="match status" value="1"/>
</dbReference>
<evidence type="ECO:0000313" key="4">
    <source>
        <dbReference type="Proteomes" id="UP000195667"/>
    </source>
</evidence>
<protein>
    <submittedName>
        <fullName evidence="3">UDP-N-acetylglucosamine 2-epimerase</fullName>
    </submittedName>
</protein>
<sequence length="364" mass="41620">MLKVMTIVGTRPEIIRLSLIIPLLDRYCEHKVVFTGQNYDKCLSNIFFEELQIRQPDYSLDSKADTAIQQIGNILSSCEKIILQENPDRLLLLGDTNSALTAIIAKRFGIPVFHMEAGNRCYDDRVPEEINRRIIDHTSDILLPYTLQSKINLLREGINSKNIYVIGNPIHEVLNFYQKSILDSNILHILNIKQGEYFLVSLHRAENVDINERLVKFITALHRLSKDYSIPVICSTHPRTKYQIEKQGIVYNSNHEQSDVRMLEPLGLFDFVHLEQHAKCVLTDSGTVQEECCLFNVPNVTLRDVTERPETLESGSNIISGAEIDNILNSVKIALDLNTEWKIPEEYKKNNVSQTVVKIVLGTY</sequence>